<comment type="catalytic activity">
    <reaction evidence="8">
        <text>L-seryl-[protein] + ATP = O-phospho-L-seryl-[protein] + ADP + H(+)</text>
        <dbReference type="Rhea" id="RHEA:17989"/>
        <dbReference type="Rhea" id="RHEA-COMP:9863"/>
        <dbReference type="Rhea" id="RHEA-COMP:11604"/>
        <dbReference type="ChEBI" id="CHEBI:15378"/>
        <dbReference type="ChEBI" id="CHEBI:29999"/>
        <dbReference type="ChEBI" id="CHEBI:30616"/>
        <dbReference type="ChEBI" id="CHEBI:83421"/>
        <dbReference type="ChEBI" id="CHEBI:456216"/>
        <dbReference type="EC" id="2.7.11.1"/>
    </reaction>
</comment>
<dbReference type="Proteomes" id="UP000184082">
    <property type="component" value="Unassembled WGS sequence"/>
</dbReference>
<dbReference type="Gene3D" id="3.30.10.20">
    <property type="match status" value="3"/>
</dbReference>
<dbReference type="GO" id="GO:0004674">
    <property type="term" value="F:protein serine/threonine kinase activity"/>
    <property type="evidence" value="ECO:0007669"/>
    <property type="project" value="UniProtKB-KW"/>
</dbReference>
<dbReference type="Gene3D" id="3.30.200.20">
    <property type="entry name" value="Phosphorylase Kinase, domain 1"/>
    <property type="match status" value="1"/>
</dbReference>
<keyword evidence="14" id="KW-1185">Reference proteome</keyword>
<dbReference type="PROSITE" id="PS00107">
    <property type="entry name" value="PROTEIN_KINASE_ATP"/>
    <property type="match status" value="1"/>
</dbReference>
<keyword evidence="10" id="KW-0812">Transmembrane</keyword>
<dbReference type="EC" id="2.7.11.1" evidence="1"/>
<evidence type="ECO:0000256" key="9">
    <source>
        <dbReference type="PROSITE-ProRule" id="PRU10141"/>
    </source>
</evidence>
<dbReference type="AlphaFoldDB" id="A0A1M6LHQ7"/>
<keyword evidence="4 9" id="KW-0547">Nucleotide-binding</keyword>
<dbReference type="FunFam" id="3.30.200.20:FF:000035">
    <property type="entry name" value="Serine/threonine protein kinase Stk1"/>
    <property type="match status" value="1"/>
</dbReference>
<dbReference type="CDD" id="cd14014">
    <property type="entry name" value="STKc_PknB_like"/>
    <property type="match status" value="1"/>
</dbReference>
<feature type="domain" description="PASTA" evidence="12">
    <location>
        <begin position="411"/>
        <end position="478"/>
    </location>
</feature>
<keyword evidence="3" id="KW-0808">Transferase</keyword>
<evidence type="ECO:0000259" key="11">
    <source>
        <dbReference type="PROSITE" id="PS50011"/>
    </source>
</evidence>
<dbReference type="STRING" id="1121266.SAMN02745883_00209"/>
<evidence type="ECO:0000259" key="12">
    <source>
        <dbReference type="PROSITE" id="PS51178"/>
    </source>
</evidence>
<keyword evidence="2 13" id="KW-0723">Serine/threonine-protein kinase</keyword>
<evidence type="ECO:0000313" key="13">
    <source>
        <dbReference type="EMBL" id="SHJ70645.1"/>
    </source>
</evidence>
<feature type="domain" description="Protein kinase" evidence="11">
    <location>
        <begin position="10"/>
        <end position="275"/>
    </location>
</feature>
<dbReference type="NCBIfam" id="NF033483">
    <property type="entry name" value="PknB_PASTA_kin"/>
    <property type="match status" value="1"/>
</dbReference>
<dbReference type="CDD" id="cd06577">
    <property type="entry name" value="PASTA_pknB"/>
    <property type="match status" value="3"/>
</dbReference>
<gene>
    <name evidence="13" type="ORF">SAMN02745883_00209</name>
</gene>
<dbReference type="InterPro" id="IPR005543">
    <property type="entry name" value="PASTA_dom"/>
</dbReference>
<feature type="binding site" evidence="9">
    <location>
        <position position="39"/>
    </location>
    <ligand>
        <name>ATP</name>
        <dbReference type="ChEBI" id="CHEBI:30616"/>
    </ligand>
</feature>
<dbReference type="PANTHER" id="PTHR43289:SF34">
    <property type="entry name" value="SERINE_THREONINE-PROTEIN KINASE YBDM-RELATED"/>
    <property type="match status" value="1"/>
</dbReference>
<accession>A0A1M6LHQ7</accession>
<evidence type="ECO:0000256" key="8">
    <source>
        <dbReference type="ARBA" id="ARBA00048679"/>
    </source>
</evidence>
<dbReference type="InterPro" id="IPR011009">
    <property type="entry name" value="Kinase-like_dom_sf"/>
</dbReference>
<keyword evidence="10" id="KW-1133">Transmembrane helix</keyword>
<dbReference type="SUPFAM" id="SSF54184">
    <property type="entry name" value="Penicillin-binding protein 2x (pbp-2x), c-terminal domain"/>
    <property type="match status" value="1"/>
</dbReference>
<keyword evidence="5 13" id="KW-0418">Kinase</keyword>
<evidence type="ECO:0000256" key="1">
    <source>
        <dbReference type="ARBA" id="ARBA00012513"/>
    </source>
</evidence>
<evidence type="ECO:0000256" key="4">
    <source>
        <dbReference type="ARBA" id="ARBA00022741"/>
    </source>
</evidence>
<name>A0A1M6LHQ7_9FIRM</name>
<sequence>MIGRILDNRYEILEKIGGGGMALVYKAKCRLLNRYVAVKILRPEFTSDEDFISKFAKESQAAASLSHPNIVSIYDVGIDNDIYYIVMEYVKGKNLKKYIKEKGPLSNEEVINISKQIALALNHAHANHIIHRDIKPHNILITEDGRVKVTDFGIARAVTSSTVTNTGNVIGSVHYFSPEQARGGFVDEKSDIYSLGVTMYEAATGKVPFSGDTPISVALKHLKEDVIPPSLINRNISKSLESIILKCMQKEKSKRYDSALDLYNDLNRALTDPSLEVLMDFEEDESPTRILPPINDVKLEKREVKAKRNSNKKQLFLGVISALVVSIIFVTAIFYNSFKENFFTKELEIPDLTNVSYEIAKNKLIEMGLKIDLEREQYSKKVEKGYIITQLPKAGEIVKEGYTVRVTVSKGPKMVEMPNLIHKDLDEAKIILENNNLSIKEIIHKYDNDLPVGMVIDQIPKPNTKIEEGSQVNIIVSEGRKIQTIIMPNLVGKNVEDAKSTAKRLQLIINNIDYEYNSDVKKDTVISQSIKPGSEVPENTVLSIVVSKGPEVIQQPPEEQELPPIKKTLIIPLNFDKDVETVKVIKTENGISSTIYEGTHKKEEEILKITVTGNGKVKFDVYFGDKLVYSKEELFE</sequence>
<dbReference type="PROSITE" id="PS50011">
    <property type="entry name" value="PROTEIN_KINASE_DOM"/>
    <property type="match status" value="1"/>
</dbReference>
<evidence type="ECO:0000256" key="6">
    <source>
        <dbReference type="ARBA" id="ARBA00022840"/>
    </source>
</evidence>
<dbReference type="PROSITE" id="PS51178">
    <property type="entry name" value="PASTA"/>
    <property type="match status" value="3"/>
</dbReference>
<reference evidence="13 14" key="1">
    <citation type="submission" date="2016-11" db="EMBL/GenBank/DDBJ databases">
        <authorList>
            <person name="Jaros S."/>
            <person name="Januszkiewicz K."/>
            <person name="Wedrychowicz H."/>
        </authorList>
    </citation>
    <scope>NUCLEOTIDE SEQUENCE [LARGE SCALE GENOMIC DNA]</scope>
    <source>
        <strain evidence="13 14">DSM 14501</strain>
    </source>
</reference>
<evidence type="ECO:0000256" key="7">
    <source>
        <dbReference type="ARBA" id="ARBA00047899"/>
    </source>
</evidence>
<evidence type="ECO:0000256" key="10">
    <source>
        <dbReference type="SAM" id="Phobius"/>
    </source>
</evidence>
<comment type="catalytic activity">
    <reaction evidence="7">
        <text>L-threonyl-[protein] + ATP = O-phospho-L-threonyl-[protein] + ADP + H(+)</text>
        <dbReference type="Rhea" id="RHEA:46608"/>
        <dbReference type="Rhea" id="RHEA-COMP:11060"/>
        <dbReference type="Rhea" id="RHEA-COMP:11605"/>
        <dbReference type="ChEBI" id="CHEBI:15378"/>
        <dbReference type="ChEBI" id="CHEBI:30013"/>
        <dbReference type="ChEBI" id="CHEBI:30616"/>
        <dbReference type="ChEBI" id="CHEBI:61977"/>
        <dbReference type="ChEBI" id="CHEBI:456216"/>
        <dbReference type="EC" id="2.7.11.1"/>
    </reaction>
</comment>
<feature type="domain" description="PASTA" evidence="12">
    <location>
        <begin position="344"/>
        <end position="410"/>
    </location>
</feature>
<dbReference type="PANTHER" id="PTHR43289">
    <property type="entry name" value="MITOGEN-ACTIVATED PROTEIN KINASE KINASE KINASE 20-RELATED"/>
    <property type="match status" value="1"/>
</dbReference>
<protein>
    <recommendedName>
        <fullName evidence="1">non-specific serine/threonine protein kinase</fullName>
        <ecNumber evidence="1">2.7.11.1</ecNumber>
    </recommendedName>
</protein>
<feature type="transmembrane region" description="Helical" evidence="10">
    <location>
        <begin position="315"/>
        <end position="335"/>
    </location>
</feature>
<dbReference type="PROSITE" id="PS00108">
    <property type="entry name" value="PROTEIN_KINASE_ST"/>
    <property type="match status" value="1"/>
</dbReference>
<proteinExistence type="predicted"/>
<evidence type="ECO:0000256" key="5">
    <source>
        <dbReference type="ARBA" id="ARBA00022777"/>
    </source>
</evidence>
<dbReference type="InterPro" id="IPR017441">
    <property type="entry name" value="Protein_kinase_ATP_BS"/>
</dbReference>
<dbReference type="SMART" id="SM00740">
    <property type="entry name" value="PASTA"/>
    <property type="match status" value="3"/>
</dbReference>
<dbReference type="Pfam" id="PF03793">
    <property type="entry name" value="PASTA"/>
    <property type="match status" value="3"/>
</dbReference>
<dbReference type="RefSeq" id="WP_072965527.1">
    <property type="nucleotide sequence ID" value="NZ_FRAJ01000003.1"/>
</dbReference>
<feature type="domain" description="PASTA" evidence="12">
    <location>
        <begin position="481"/>
        <end position="548"/>
    </location>
</feature>
<dbReference type="FunFam" id="1.10.510.10:FF:000021">
    <property type="entry name" value="Serine/threonine protein kinase"/>
    <property type="match status" value="1"/>
</dbReference>
<dbReference type="GO" id="GO:0005524">
    <property type="term" value="F:ATP binding"/>
    <property type="evidence" value="ECO:0007669"/>
    <property type="project" value="UniProtKB-UniRule"/>
</dbReference>
<dbReference type="InterPro" id="IPR000719">
    <property type="entry name" value="Prot_kinase_dom"/>
</dbReference>
<organism evidence="13 14">
    <name type="scientific">Caminicella sporogenes DSM 14501</name>
    <dbReference type="NCBI Taxonomy" id="1121266"/>
    <lineage>
        <taxon>Bacteria</taxon>
        <taxon>Bacillati</taxon>
        <taxon>Bacillota</taxon>
        <taxon>Clostridia</taxon>
        <taxon>Peptostreptococcales</taxon>
        <taxon>Caminicellaceae</taxon>
        <taxon>Caminicella</taxon>
    </lineage>
</organism>
<evidence type="ECO:0000256" key="3">
    <source>
        <dbReference type="ARBA" id="ARBA00022679"/>
    </source>
</evidence>
<dbReference type="Pfam" id="PF00069">
    <property type="entry name" value="Pkinase"/>
    <property type="match status" value="1"/>
</dbReference>
<dbReference type="SMART" id="SM00220">
    <property type="entry name" value="S_TKc"/>
    <property type="match status" value="1"/>
</dbReference>
<evidence type="ECO:0000256" key="2">
    <source>
        <dbReference type="ARBA" id="ARBA00022527"/>
    </source>
</evidence>
<keyword evidence="10" id="KW-0472">Membrane</keyword>
<keyword evidence="6 9" id="KW-0067">ATP-binding</keyword>
<dbReference type="Gene3D" id="1.10.510.10">
    <property type="entry name" value="Transferase(Phosphotransferase) domain 1"/>
    <property type="match status" value="1"/>
</dbReference>
<evidence type="ECO:0000313" key="14">
    <source>
        <dbReference type="Proteomes" id="UP000184082"/>
    </source>
</evidence>
<dbReference type="InterPro" id="IPR008271">
    <property type="entry name" value="Ser/Thr_kinase_AS"/>
</dbReference>
<dbReference type="SUPFAM" id="SSF56112">
    <property type="entry name" value="Protein kinase-like (PK-like)"/>
    <property type="match status" value="1"/>
</dbReference>
<dbReference type="EMBL" id="FRAJ01000003">
    <property type="protein sequence ID" value="SHJ70645.1"/>
    <property type="molecule type" value="Genomic_DNA"/>
</dbReference>